<proteinExistence type="predicted"/>
<evidence type="ECO:0000313" key="3">
    <source>
        <dbReference type="Proteomes" id="UP001377337"/>
    </source>
</evidence>
<evidence type="ECO:0000313" key="2">
    <source>
        <dbReference type="EMBL" id="WXB98682.1"/>
    </source>
</evidence>
<feature type="zinc finger region" description="dksA C4-type" evidence="1">
    <location>
        <begin position="67"/>
        <end position="91"/>
    </location>
</feature>
<accession>A0ABZ2NLI3</accession>
<gene>
    <name evidence="2" type="ORF">WCV65_09460</name>
</gene>
<name>A0ABZ2NLI3_9BACI</name>
<dbReference type="PANTHER" id="PTHR33823">
    <property type="entry name" value="RNA POLYMERASE-BINDING TRANSCRIPTION FACTOR DKSA-RELATED"/>
    <property type="match status" value="1"/>
</dbReference>
<reference evidence="2 3" key="1">
    <citation type="submission" date="2024-02" db="EMBL/GenBank/DDBJ databases">
        <title>Seven novel Bacillus-like species.</title>
        <authorList>
            <person name="Liu G."/>
        </authorList>
    </citation>
    <scope>NUCLEOTIDE SEQUENCE [LARGE SCALE GENOMIC DNA]</scope>
    <source>
        <strain evidence="2 3">FJAT-52054</strain>
    </source>
</reference>
<protein>
    <submittedName>
        <fullName evidence="2">TraR/DksA family transcriptional regulator</fullName>
    </submittedName>
</protein>
<sequence length="122" mass="14135">MSNDFFAIRKELELMREELQERLFHHSFFDNGNSEALSGTLMYHVKEELHDVEHALNKMNSGLYGICEETGAVLPLASLKFLPTARSIHDFSYKDQYEKKSLPFDYTGVIDYEDQSTGEMVF</sequence>
<dbReference type="Gene3D" id="1.20.120.910">
    <property type="entry name" value="DksA, coiled-coil domain"/>
    <property type="match status" value="1"/>
</dbReference>
<dbReference type="PROSITE" id="PS51128">
    <property type="entry name" value="ZF_DKSA_2"/>
    <property type="match status" value="1"/>
</dbReference>
<dbReference type="RefSeq" id="WP_035412888.1">
    <property type="nucleotide sequence ID" value="NZ_CP147407.1"/>
</dbReference>
<dbReference type="EMBL" id="CP147407">
    <property type="protein sequence ID" value="WXB98682.1"/>
    <property type="molecule type" value="Genomic_DNA"/>
</dbReference>
<keyword evidence="3" id="KW-1185">Reference proteome</keyword>
<organism evidence="2 3">
    <name type="scientific">Metabacillus sediminis</name>
    <dbReference type="NCBI Taxonomy" id="3117746"/>
    <lineage>
        <taxon>Bacteria</taxon>
        <taxon>Bacillati</taxon>
        <taxon>Bacillota</taxon>
        <taxon>Bacilli</taxon>
        <taxon>Bacillales</taxon>
        <taxon>Bacillaceae</taxon>
        <taxon>Metabacillus</taxon>
    </lineage>
</organism>
<dbReference type="PANTHER" id="PTHR33823:SF5">
    <property type="entry name" value="DNAK SUPPRESSOR PROTEIN"/>
    <property type="match status" value="1"/>
</dbReference>
<evidence type="ECO:0000256" key="1">
    <source>
        <dbReference type="PROSITE-ProRule" id="PRU00510"/>
    </source>
</evidence>
<dbReference type="Proteomes" id="UP001377337">
    <property type="component" value="Chromosome"/>
</dbReference>